<sequence>MKRLTTLISLFTISLLIFGCSQNTVKEDASTSTNKTETTSVQKTAPADNEIVNPHGNGNIQPKRPKPIVVPDEVAKKYKAVKINIISVKDSKTISVNAPIGQETKVPNTPLVLFVEAYLPDFNMGTENITSLTAEEKNPAVKVKIVKGENRYEGWLFKNFEIHKIEDPDYEFKLEGGITK</sequence>
<dbReference type="EMBL" id="PNIN01000005">
    <property type="protein sequence ID" value="PMP72993.1"/>
    <property type="molecule type" value="Genomic_DNA"/>
</dbReference>
<gene>
    <name evidence="2" type="ORF">C0187_00320</name>
</gene>
<dbReference type="Proteomes" id="UP000242881">
    <property type="component" value="Unassembled WGS sequence"/>
</dbReference>
<evidence type="ECO:0000313" key="2">
    <source>
        <dbReference type="EMBL" id="PMP72993.1"/>
    </source>
</evidence>
<evidence type="ECO:0000313" key="3">
    <source>
        <dbReference type="Proteomes" id="UP000242881"/>
    </source>
</evidence>
<dbReference type="AlphaFoldDB" id="A0A2J6WRH9"/>
<feature type="chain" id="PRO_5014423058" description="Lipoprotein" evidence="1">
    <location>
        <begin position="20"/>
        <end position="180"/>
    </location>
</feature>
<accession>A0A2J6WRH9</accession>
<evidence type="ECO:0000256" key="1">
    <source>
        <dbReference type="SAM" id="SignalP"/>
    </source>
</evidence>
<dbReference type="RefSeq" id="WP_424604539.1">
    <property type="nucleotide sequence ID" value="NZ_JBNAVA010000001.1"/>
</dbReference>
<organism evidence="2 3">
    <name type="scientific">Calditerrivibrio nitroreducens</name>
    <dbReference type="NCBI Taxonomy" id="477976"/>
    <lineage>
        <taxon>Bacteria</taxon>
        <taxon>Pseudomonadati</taxon>
        <taxon>Deferribacterota</taxon>
        <taxon>Deferribacteres</taxon>
        <taxon>Deferribacterales</taxon>
        <taxon>Calditerrivibrionaceae</taxon>
    </lineage>
</organism>
<proteinExistence type="predicted"/>
<comment type="caution">
    <text evidence="2">The sequence shown here is derived from an EMBL/GenBank/DDBJ whole genome shotgun (WGS) entry which is preliminary data.</text>
</comment>
<name>A0A2J6WRH9_9BACT</name>
<feature type="signal peptide" evidence="1">
    <location>
        <begin position="1"/>
        <end position="19"/>
    </location>
</feature>
<keyword evidence="1" id="KW-0732">Signal</keyword>
<evidence type="ECO:0008006" key="4">
    <source>
        <dbReference type="Google" id="ProtNLM"/>
    </source>
</evidence>
<protein>
    <recommendedName>
        <fullName evidence="4">Lipoprotein</fullName>
    </recommendedName>
</protein>
<reference evidence="2 3" key="1">
    <citation type="submission" date="2018-01" db="EMBL/GenBank/DDBJ databases">
        <title>Metagenomic assembled genomes from two thermal pools in the Uzon Caldera, Kamchatka, Russia.</title>
        <authorList>
            <person name="Wilkins L."/>
            <person name="Ettinger C."/>
        </authorList>
    </citation>
    <scope>NUCLEOTIDE SEQUENCE [LARGE SCALE GENOMIC DNA]</scope>
    <source>
        <strain evidence="2">ZAV-05</strain>
    </source>
</reference>
<dbReference type="PROSITE" id="PS51257">
    <property type="entry name" value="PROKAR_LIPOPROTEIN"/>
    <property type="match status" value="1"/>
</dbReference>